<accession>A0A2P5F5F5</accession>
<keyword evidence="3" id="KW-1185">Reference proteome</keyword>
<evidence type="ECO:0000256" key="1">
    <source>
        <dbReference type="SAM" id="MobiDB-lite"/>
    </source>
</evidence>
<evidence type="ECO:0000313" key="2">
    <source>
        <dbReference type="EMBL" id="PON93010.1"/>
    </source>
</evidence>
<organism evidence="2 3">
    <name type="scientific">Trema orientale</name>
    <name type="common">Charcoal tree</name>
    <name type="synonym">Celtis orientalis</name>
    <dbReference type="NCBI Taxonomy" id="63057"/>
    <lineage>
        <taxon>Eukaryota</taxon>
        <taxon>Viridiplantae</taxon>
        <taxon>Streptophyta</taxon>
        <taxon>Embryophyta</taxon>
        <taxon>Tracheophyta</taxon>
        <taxon>Spermatophyta</taxon>
        <taxon>Magnoliopsida</taxon>
        <taxon>eudicotyledons</taxon>
        <taxon>Gunneridae</taxon>
        <taxon>Pentapetalae</taxon>
        <taxon>rosids</taxon>
        <taxon>fabids</taxon>
        <taxon>Rosales</taxon>
        <taxon>Cannabaceae</taxon>
        <taxon>Trema</taxon>
    </lineage>
</organism>
<dbReference type="AlphaFoldDB" id="A0A2P5F5F5"/>
<protein>
    <submittedName>
        <fullName evidence="2">Vesicle-associated membrane-protein-associated protein</fullName>
    </submittedName>
</protein>
<feature type="region of interest" description="Disordered" evidence="1">
    <location>
        <begin position="16"/>
        <end position="45"/>
    </location>
</feature>
<dbReference type="EMBL" id="JXTC01000061">
    <property type="protein sequence ID" value="PON93010.1"/>
    <property type="molecule type" value="Genomic_DNA"/>
</dbReference>
<dbReference type="STRING" id="63057.A0A2P5F5F5"/>
<sequence length="83" mass="8881">MVHEESKLRVVFVSPSQPPSLVVGGSKERSSQRGSVSENGKAKGAEFASKVDEIIFITGDTQLATSALVDQPKLRDKSSHLEA</sequence>
<name>A0A2P5F5F5_TREOI</name>
<reference evidence="3" key="1">
    <citation type="submission" date="2016-06" db="EMBL/GenBank/DDBJ databases">
        <title>Parallel loss of symbiosis genes in relatives of nitrogen-fixing non-legume Parasponia.</title>
        <authorList>
            <person name="Van Velzen R."/>
            <person name="Holmer R."/>
            <person name="Bu F."/>
            <person name="Rutten L."/>
            <person name="Van Zeijl A."/>
            <person name="Liu W."/>
            <person name="Santuari L."/>
            <person name="Cao Q."/>
            <person name="Sharma T."/>
            <person name="Shen D."/>
            <person name="Roswanjaya Y."/>
            <person name="Wardhani T."/>
            <person name="Kalhor M.S."/>
            <person name="Jansen J."/>
            <person name="Van den Hoogen J."/>
            <person name="Gungor B."/>
            <person name="Hartog M."/>
            <person name="Hontelez J."/>
            <person name="Verver J."/>
            <person name="Yang W.-C."/>
            <person name="Schijlen E."/>
            <person name="Repin R."/>
            <person name="Schilthuizen M."/>
            <person name="Schranz E."/>
            <person name="Heidstra R."/>
            <person name="Miyata K."/>
            <person name="Fedorova E."/>
            <person name="Kohlen W."/>
            <person name="Bisseling T."/>
            <person name="Smit S."/>
            <person name="Geurts R."/>
        </authorList>
    </citation>
    <scope>NUCLEOTIDE SEQUENCE [LARGE SCALE GENOMIC DNA]</scope>
    <source>
        <strain evidence="3">cv. RG33-2</strain>
    </source>
</reference>
<comment type="caution">
    <text evidence="2">The sequence shown here is derived from an EMBL/GenBank/DDBJ whole genome shotgun (WGS) entry which is preliminary data.</text>
</comment>
<gene>
    <name evidence="2" type="ORF">TorRG33x02_112890</name>
</gene>
<proteinExistence type="predicted"/>
<dbReference type="InParanoid" id="A0A2P5F5F5"/>
<dbReference type="OrthoDB" id="10284340at2759"/>
<dbReference type="Proteomes" id="UP000237000">
    <property type="component" value="Unassembled WGS sequence"/>
</dbReference>
<evidence type="ECO:0000313" key="3">
    <source>
        <dbReference type="Proteomes" id="UP000237000"/>
    </source>
</evidence>